<name>A0A291QWW5_9BACT</name>
<feature type="repeat" description="TPR" evidence="1">
    <location>
        <begin position="282"/>
        <end position="315"/>
    </location>
</feature>
<dbReference type="Proteomes" id="UP000220133">
    <property type="component" value="Chromosome"/>
</dbReference>
<evidence type="ECO:0000256" key="1">
    <source>
        <dbReference type="PROSITE-ProRule" id="PRU00339"/>
    </source>
</evidence>
<feature type="repeat" description="TPR" evidence="1">
    <location>
        <begin position="202"/>
        <end position="235"/>
    </location>
</feature>
<dbReference type="PANTHER" id="PTHR34220">
    <property type="entry name" value="SENSOR HISTIDINE KINASE YPDA"/>
    <property type="match status" value="1"/>
</dbReference>
<dbReference type="RefSeq" id="WP_098194727.1">
    <property type="nucleotide sequence ID" value="NZ_CP023777.1"/>
</dbReference>
<keyword evidence="2" id="KW-0472">Membrane</keyword>
<dbReference type="GO" id="GO:0016020">
    <property type="term" value="C:membrane"/>
    <property type="evidence" value="ECO:0007669"/>
    <property type="project" value="InterPro"/>
</dbReference>
<dbReference type="InterPro" id="IPR010559">
    <property type="entry name" value="Sig_transdc_His_kin_internal"/>
</dbReference>
<evidence type="ECO:0000259" key="3">
    <source>
        <dbReference type="Pfam" id="PF06580"/>
    </source>
</evidence>
<feature type="transmembrane region" description="Helical" evidence="2">
    <location>
        <begin position="431"/>
        <end position="450"/>
    </location>
</feature>
<feature type="repeat" description="TPR" evidence="1">
    <location>
        <begin position="242"/>
        <end position="275"/>
    </location>
</feature>
<sequence length="674" mass="76127">MKFLLLFLVAFYMIFPLEAQQLQRSIDSLNYLLSRHTEQDTTRLKLLNELAFNYYSVSPDKGLELAMEAEQLAKKLHNINGMAVANSRIGVNYWAKGEYGKAMEYNNRAIAIYKESGNRLSYAKNLNNRGISHFALGDYVASLRDHEEALAAFQSLFYQPGVQHSYNNMGTVFLTLNDYPKALDAFLSALRVKGNDDPYLQASVLSNIGLVYKNWKQYDKALAYEQDALKIYTDFGSKRGMASCYSNIASLYDFMHQPGKAIEQFRKSLEINTEIGNREKVASDLTNLGMVYRDQNKKDSAVQYLKHAIELYREQGNKGDLSIAQISLASAIGGPPAEVLKIQEAALKNARESEIPLRISEALLAISETYEHGGQWAAAMKAFKEHAALKDSIYNQEKDREITRKQMSFDFEKKEAAAKAEIQRQSTMRKATMLAGGGLLCAAMLGFILYKRRRDMISIKKEAAFKTLVAETELKALRSQMNPHFIFNSLNSIGDYILKNDTKAARDYLANFSKLMRLTLENSLYPEISLQEDLKFVEMYLAVERKRLQGKFDYRISCSEAIDAENILLPPMLLQPFIENSIWHGFHGDFENGMIEINIAMQGNKLLCSIEDNGQGRRHADTVGKPASLGMSITRSRLDILNAQHTSGALATLQIIDKLKGVKVELLLPLIQKF</sequence>
<reference evidence="4 5" key="1">
    <citation type="submission" date="2017-10" db="EMBL/GenBank/DDBJ databases">
        <title>Paenichitinophaga pekingensis gen. nov., sp. nov., isolated from activated sludge.</title>
        <authorList>
            <person name="Jin D."/>
            <person name="Kong X."/>
            <person name="Deng Y."/>
            <person name="Bai Z."/>
        </authorList>
    </citation>
    <scope>NUCLEOTIDE SEQUENCE [LARGE SCALE GENOMIC DNA]</scope>
    <source>
        <strain evidence="4 5">13</strain>
    </source>
</reference>
<gene>
    <name evidence="4" type="ORF">COR50_14950</name>
</gene>
<protein>
    <recommendedName>
        <fullName evidence="3">Signal transduction histidine kinase internal region domain-containing protein</fullName>
    </recommendedName>
</protein>
<dbReference type="Gene3D" id="1.25.40.10">
    <property type="entry name" value="Tetratricopeptide repeat domain"/>
    <property type="match status" value="2"/>
</dbReference>
<dbReference type="SUPFAM" id="SSF55874">
    <property type="entry name" value="ATPase domain of HSP90 chaperone/DNA topoisomerase II/histidine kinase"/>
    <property type="match status" value="1"/>
</dbReference>
<dbReference type="SMART" id="SM00028">
    <property type="entry name" value="TPR"/>
    <property type="match status" value="7"/>
</dbReference>
<dbReference type="Pfam" id="PF13374">
    <property type="entry name" value="TPR_10"/>
    <property type="match status" value="1"/>
</dbReference>
<dbReference type="SUPFAM" id="SSF48452">
    <property type="entry name" value="TPR-like"/>
    <property type="match status" value="2"/>
</dbReference>
<dbReference type="Gene3D" id="3.30.565.10">
    <property type="entry name" value="Histidine kinase-like ATPase, C-terminal domain"/>
    <property type="match status" value="1"/>
</dbReference>
<keyword evidence="2" id="KW-0812">Transmembrane</keyword>
<dbReference type="PROSITE" id="PS50005">
    <property type="entry name" value="TPR"/>
    <property type="match status" value="4"/>
</dbReference>
<dbReference type="PANTHER" id="PTHR34220:SF7">
    <property type="entry name" value="SENSOR HISTIDINE KINASE YPDA"/>
    <property type="match status" value="1"/>
</dbReference>
<dbReference type="OrthoDB" id="607947at2"/>
<dbReference type="InterPro" id="IPR019734">
    <property type="entry name" value="TPR_rpt"/>
</dbReference>
<dbReference type="GO" id="GO:0000155">
    <property type="term" value="F:phosphorelay sensor kinase activity"/>
    <property type="evidence" value="ECO:0007669"/>
    <property type="project" value="InterPro"/>
</dbReference>
<dbReference type="Pfam" id="PF13424">
    <property type="entry name" value="TPR_12"/>
    <property type="match status" value="2"/>
</dbReference>
<dbReference type="InterPro" id="IPR011990">
    <property type="entry name" value="TPR-like_helical_dom_sf"/>
</dbReference>
<dbReference type="AlphaFoldDB" id="A0A291QWW5"/>
<evidence type="ECO:0000313" key="4">
    <source>
        <dbReference type="EMBL" id="ATL48353.1"/>
    </source>
</evidence>
<feature type="domain" description="Signal transduction histidine kinase internal region" evidence="3">
    <location>
        <begin position="472"/>
        <end position="551"/>
    </location>
</feature>
<accession>A0A291QWW5</accession>
<feature type="repeat" description="TPR" evidence="1">
    <location>
        <begin position="163"/>
        <end position="196"/>
    </location>
</feature>
<evidence type="ECO:0000256" key="2">
    <source>
        <dbReference type="SAM" id="Phobius"/>
    </source>
</evidence>
<organism evidence="4 5">
    <name type="scientific">Chitinophaga caeni</name>
    <dbReference type="NCBI Taxonomy" id="2029983"/>
    <lineage>
        <taxon>Bacteria</taxon>
        <taxon>Pseudomonadati</taxon>
        <taxon>Bacteroidota</taxon>
        <taxon>Chitinophagia</taxon>
        <taxon>Chitinophagales</taxon>
        <taxon>Chitinophagaceae</taxon>
        <taxon>Chitinophaga</taxon>
    </lineage>
</organism>
<dbReference type="KEGG" id="cbae:COR50_14950"/>
<dbReference type="Pfam" id="PF06580">
    <property type="entry name" value="His_kinase"/>
    <property type="match status" value="1"/>
</dbReference>
<keyword evidence="1" id="KW-0802">TPR repeat</keyword>
<keyword evidence="5" id="KW-1185">Reference proteome</keyword>
<dbReference type="EMBL" id="CP023777">
    <property type="protein sequence ID" value="ATL48353.1"/>
    <property type="molecule type" value="Genomic_DNA"/>
</dbReference>
<dbReference type="InterPro" id="IPR036890">
    <property type="entry name" value="HATPase_C_sf"/>
</dbReference>
<evidence type="ECO:0000313" key="5">
    <source>
        <dbReference type="Proteomes" id="UP000220133"/>
    </source>
</evidence>
<keyword evidence="2" id="KW-1133">Transmembrane helix</keyword>
<proteinExistence type="predicted"/>
<dbReference type="InterPro" id="IPR050640">
    <property type="entry name" value="Bact_2-comp_sensor_kinase"/>
</dbReference>